<reference evidence="1 2" key="1">
    <citation type="journal article" date="2009" name="Science">
        <title>Green evolution and dynamic adaptations revealed by genomes of the marine picoeukaryotes Micromonas.</title>
        <authorList>
            <person name="Worden A.Z."/>
            <person name="Lee J.H."/>
            <person name="Mock T."/>
            <person name="Rouze P."/>
            <person name="Simmons M.P."/>
            <person name="Aerts A.L."/>
            <person name="Allen A.E."/>
            <person name="Cuvelier M.L."/>
            <person name="Derelle E."/>
            <person name="Everett M.V."/>
            <person name="Foulon E."/>
            <person name="Grimwood J."/>
            <person name="Gundlach H."/>
            <person name="Henrissat B."/>
            <person name="Napoli C."/>
            <person name="McDonald S.M."/>
            <person name="Parker M.S."/>
            <person name="Rombauts S."/>
            <person name="Salamov A."/>
            <person name="Von Dassow P."/>
            <person name="Badger J.H."/>
            <person name="Coutinho P.M."/>
            <person name="Demir E."/>
            <person name="Dubchak I."/>
            <person name="Gentemann C."/>
            <person name="Eikrem W."/>
            <person name="Gready J.E."/>
            <person name="John U."/>
            <person name="Lanier W."/>
            <person name="Lindquist E.A."/>
            <person name="Lucas S."/>
            <person name="Mayer K.F."/>
            <person name="Moreau H."/>
            <person name="Not F."/>
            <person name="Otillar R."/>
            <person name="Panaud O."/>
            <person name="Pangilinan J."/>
            <person name="Paulsen I."/>
            <person name="Piegu B."/>
            <person name="Poliakov A."/>
            <person name="Robbens S."/>
            <person name="Schmutz J."/>
            <person name="Toulza E."/>
            <person name="Wyss T."/>
            <person name="Zelensky A."/>
            <person name="Zhou K."/>
            <person name="Armbrust E.V."/>
            <person name="Bhattacharya D."/>
            <person name="Goodenough U.W."/>
            <person name="Van de Peer Y."/>
            <person name="Grigoriev I.V."/>
        </authorList>
    </citation>
    <scope>NUCLEOTIDE SEQUENCE [LARGE SCALE GENOMIC DNA]</scope>
    <source>
        <strain evidence="2">RCC299 / NOUM17</strain>
    </source>
</reference>
<organism evidence="1 2">
    <name type="scientific">Micromonas commoda (strain RCC299 / NOUM17 / CCMP2709)</name>
    <name type="common">Picoplanktonic green alga</name>
    <dbReference type="NCBI Taxonomy" id="296587"/>
    <lineage>
        <taxon>Eukaryota</taxon>
        <taxon>Viridiplantae</taxon>
        <taxon>Chlorophyta</taxon>
        <taxon>Mamiellophyceae</taxon>
        <taxon>Mamiellales</taxon>
        <taxon>Mamiellaceae</taxon>
        <taxon>Micromonas</taxon>
    </lineage>
</organism>
<name>C1FJG3_MICCC</name>
<keyword evidence="2" id="KW-1185">Reference proteome</keyword>
<gene>
    <name evidence="1" type="ORF">MICPUN_109257</name>
</gene>
<proteinExistence type="predicted"/>
<dbReference type="EMBL" id="CP001577">
    <property type="protein sequence ID" value="ACO70588.1"/>
    <property type="molecule type" value="Genomic_DNA"/>
</dbReference>
<accession>C1FJG3</accession>
<evidence type="ECO:0000313" key="1">
    <source>
        <dbReference type="EMBL" id="ACO70588.1"/>
    </source>
</evidence>
<feature type="non-terminal residue" evidence="1">
    <location>
        <position position="260"/>
    </location>
</feature>
<dbReference type="InParanoid" id="C1FJG3"/>
<protein>
    <submittedName>
        <fullName evidence="1">Uncharacterized protein</fullName>
    </submittedName>
</protein>
<dbReference type="GeneID" id="8248215"/>
<dbReference type="Proteomes" id="UP000002009">
    <property type="component" value="Chromosome 12"/>
</dbReference>
<dbReference type="AlphaFoldDB" id="C1FJG3"/>
<sequence length="260" mass="30241">MRRGDDADIGFVPQRRGVTHMCEHLDNESIWINSWDRGCARCPLGWPHATTCVRAWRQFLHHYRLLGTGEYWQQEFDGVYPYEEEETDILNLRGQAELRDVQMHKQWNRRLMRMLRRARSMIREPGRATGGWNMLPLDLAVEEDFGLRPEVIDVSYVNGIYEEGGTRAESDGERRERNDEVVNRAEDEWKGHVLPCHNQVGVDGFPVITAHMPHGCHRYGRPLARKDRVRAGTLLPGPLESSQPRRTPLNEANAFRFRAM</sequence>
<dbReference type="RefSeq" id="XP_002509330.1">
    <property type="nucleotide sequence ID" value="XM_002509284.1"/>
</dbReference>
<evidence type="ECO:0000313" key="2">
    <source>
        <dbReference type="Proteomes" id="UP000002009"/>
    </source>
</evidence>
<dbReference type="KEGG" id="mis:MICPUN_109257"/>